<dbReference type="KEGG" id="sar:SAR0996"/>
<accession>A0A7U7ICJ3</accession>
<dbReference type="AlphaFoldDB" id="A0A7U7ICJ3"/>
<organism evidence="2 3">
    <name type="scientific">Staphylococcus aureus (strain MRSA252)</name>
    <dbReference type="NCBI Taxonomy" id="282458"/>
    <lineage>
        <taxon>Bacteria</taxon>
        <taxon>Bacillati</taxon>
        <taxon>Bacillota</taxon>
        <taxon>Bacilli</taxon>
        <taxon>Bacillales</taxon>
        <taxon>Staphylococcaceae</taxon>
        <taxon>Staphylococcus</taxon>
    </lineage>
</organism>
<protein>
    <recommendedName>
        <fullName evidence="1">IDEAL domain-containing protein</fullName>
    </recommendedName>
</protein>
<proteinExistence type="predicted"/>
<dbReference type="Gene3D" id="4.10.810.10">
    <property type="entry name" value="Virus Scaffolding Protein, Chain A"/>
    <property type="match status" value="1"/>
</dbReference>
<evidence type="ECO:0000313" key="3">
    <source>
        <dbReference type="Proteomes" id="UP000000596"/>
    </source>
</evidence>
<name>A0A7U7ICJ3_STAAR</name>
<dbReference type="InterPro" id="IPR027393">
    <property type="entry name" value="Virus_scaffolding_prot_C"/>
</dbReference>
<evidence type="ECO:0000313" key="2">
    <source>
        <dbReference type="EMBL" id="CAG40001.1"/>
    </source>
</evidence>
<feature type="domain" description="IDEAL" evidence="1">
    <location>
        <begin position="30"/>
        <end position="66"/>
    </location>
</feature>
<dbReference type="EMBL" id="BX571856">
    <property type="protein sequence ID" value="CAG40001.1"/>
    <property type="molecule type" value="Genomic_DNA"/>
</dbReference>
<evidence type="ECO:0000259" key="1">
    <source>
        <dbReference type="SMART" id="SM00914"/>
    </source>
</evidence>
<reference evidence="2 3" key="1">
    <citation type="journal article" date="2004" name="Proc. Natl. Acad. Sci. U.S.A.">
        <title>Complete genomes of two clinical Staphylococcus aureus strains: evidence for the rapid evolution of virulence and drug resistance.</title>
        <authorList>
            <person name="Holden M.T.G."/>
            <person name="Feil E.J."/>
            <person name="Lindsay J.A."/>
            <person name="Peacock S.J."/>
            <person name="Day N.P.J."/>
            <person name="Enright M.C."/>
            <person name="Foster T.J."/>
            <person name="Moore C.E."/>
            <person name="Hurst L."/>
            <person name="Atkin R."/>
            <person name="Barron A."/>
            <person name="Bason N."/>
            <person name="Bentley S.D."/>
            <person name="Chillingworth C."/>
            <person name="Chillingworth T."/>
            <person name="Churcher C."/>
            <person name="Clark L."/>
            <person name="Corton C."/>
            <person name="Cronin A."/>
            <person name="Doggett J."/>
            <person name="Dowd L."/>
            <person name="Feltwell T."/>
            <person name="Hance Z."/>
            <person name="Harris B."/>
            <person name="Hauser H."/>
            <person name="Holroyd S."/>
            <person name="Jagels K."/>
            <person name="James K.D."/>
            <person name="Lennard N."/>
            <person name="Line A."/>
            <person name="Mayes R."/>
            <person name="Moule S."/>
            <person name="Mungall K."/>
            <person name="Ormond D."/>
            <person name="Quail M.A."/>
            <person name="Rabbinowitsch E."/>
            <person name="Rutherford K."/>
            <person name="Sanders M."/>
            <person name="Sharp S."/>
            <person name="Simmonds M."/>
            <person name="Stevens K."/>
            <person name="Whitehead S."/>
            <person name="Barrell B.G."/>
            <person name="Spratt B.G."/>
            <person name="Parkhill J."/>
        </authorList>
    </citation>
    <scope>NUCLEOTIDE SEQUENCE [LARGE SCALE GENOMIC DNA]</scope>
    <source>
        <strain evidence="2 3">MRSA252</strain>
    </source>
</reference>
<dbReference type="Pfam" id="PF08858">
    <property type="entry name" value="IDEAL"/>
    <property type="match status" value="1"/>
</dbReference>
<dbReference type="SMART" id="SM00914">
    <property type="entry name" value="IDEAL"/>
    <property type="match status" value="1"/>
</dbReference>
<gene>
    <name evidence="2" type="ordered locus">SAR0996</name>
</gene>
<dbReference type="InterPro" id="IPR014957">
    <property type="entry name" value="IDEAL_dom"/>
</dbReference>
<dbReference type="Proteomes" id="UP000000596">
    <property type="component" value="Chromosome"/>
</dbReference>
<sequence length="75" mass="8650">MVSMKYNTNVKHTTLEAFVTTVNDLGIELIINEALREVRKRQLIELIDDALVNKDEAAFNQYMAEYKNLEAFLGE</sequence>